<evidence type="ECO:0000256" key="1">
    <source>
        <dbReference type="SAM" id="SignalP"/>
    </source>
</evidence>
<reference evidence="2 3" key="1">
    <citation type="journal article" date="2017" name="Gigascience">
        <title>Draft genome of the honey bee ectoparasitic mite, Tropilaelaps mercedesae, is shaped by the parasitic life history.</title>
        <authorList>
            <person name="Dong X."/>
            <person name="Armstrong S.D."/>
            <person name="Xia D."/>
            <person name="Makepeace B.L."/>
            <person name="Darby A.C."/>
            <person name="Kadowaki T."/>
        </authorList>
    </citation>
    <scope>NUCLEOTIDE SEQUENCE [LARGE SCALE GENOMIC DNA]</scope>
    <source>
        <strain evidence="2">Wuxi-XJTLU</strain>
    </source>
</reference>
<protein>
    <recommendedName>
        <fullName evidence="4">Secreted protein</fullName>
    </recommendedName>
</protein>
<dbReference type="AlphaFoldDB" id="A0A1V9XST4"/>
<accession>A0A1V9XST4</accession>
<dbReference type="EMBL" id="MNPL01004706">
    <property type="protein sequence ID" value="OQR76535.1"/>
    <property type="molecule type" value="Genomic_DNA"/>
</dbReference>
<keyword evidence="3" id="KW-1185">Reference proteome</keyword>
<proteinExistence type="predicted"/>
<dbReference type="Proteomes" id="UP000192247">
    <property type="component" value="Unassembled WGS sequence"/>
</dbReference>
<dbReference type="InParanoid" id="A0A1V9XST4"/>
<sequence length="148" mass="16505">MMLNLQMASQFCFAFVALVSMQLCCTCMANVEQLAQVFETAIDVLAPPEKAAKLKADMEEARPCLETLVAKIGEETLDRVLREMVPLAMKCGAELVKVRNSTNDDKKKVFLECVKHQTGDFLDGLPDSEQEAFMQAKMCVQAIFTDME</sequence>
<organism evidence="2 3">
    <name type="scientific">Tropilaelaps mercedesae</name>
    <dbReference type="NCBI Taxonomy" id="418985"/>
    <lineage>
        <taxon>Eukaryota</taxon>
        <taxon>Metazoa</taxon>
        <taxon>Ecdysozoa</taxon>
        <taxon>Arthropoda</taxon>
        <taxon>Chelicerata</taxon>
        <taxon>Arachnida</taxon>
        <taxon>Acari</taxon>
        <taxon>Parasitiformes</taxon>
        <taxon>Mesostigmata</taxon>
        <taxon>Gamasina</taxon>
        <taxon>Dermanyssoidea</taxon>
        <taxon>Laelapidae</taxon>
        <taxon>Tropilaelaps</taxon>
    </lineage>
</organism>
<keyword evidence="1" id="KW-0732">Signal</keyword>
<feature type="chain" id="PRO_5013297538" description="Secreted protein" evidence="1">
    <location>
        <begin position="30"/>
        <end position="148"/>
    </location>
</feature>
<evidence type="ECO:0000313" key="2">
    <source>
        <dbReference type="EMBL" id="OQR76535.1"/>
    </source>
</evidence>
<gene>
    <name evidence="2" type="ORF">BIW11_07721</name>
</gene>
<name>A0A1V9XST4_9ACAR</name>
<evidence type="ECO:0000313" key="3">
    <source>
        <dbReference type="Proteomes" id="UP000192247"/>
    </source>
</evidence>
<comment type="caution">
    <text evidence="2">The sequence shown here is derived from an EMBL/GenBank/DDBJ whole genome shotgun (WGS) entry which is preliminary data.</text>
</comment>
<evidence type="ECO:0008006" key="4">
    <source>
        <dbReference type="Google" id="ProtNLM"/>
    </source>
</evidence>
<dbReference type="OrthoDB" id="6512806at2759"/>
<feature type="signal peptide" evidence="1">
    <location>
        <begin position="1"/>
        <end position="29"/>
    </location>
</feature>